<protein>
    <submittedName>
        <fullName evidence="1">Uncharacterized protein</fullName>
    </submittedName>
</protein>
<sequence>MPDLAKEDLKQLVRSIVISQGNRFIKELLREHEIKIGTKKDDFLENLFSAIDREHLTQDMLEAWLSEVEGWGNQHIYFLERPDIDPDNVLELIENSEYSGLINKSDLVDFPDELELTSIQYDADSVTFSWHKGINYRSRAQSKDYSEEIDGDTYEFQAYLVRSKRTVLRFEWNFRKPYSTLFIQLPNSDSNHENAISIVMETLRELNFVENELAKIPLSTSVHGFRERPNEITSKANRLHAEGGYADLVTQLPEGGIESVEAIRNLARAVGREDFPNADGKFRLSNKVHEDLSCPLTLEIIGRESRVRIWVQCKRRDVYLLNDLIWEHC</sequence>
<dbReference type="AlphaFoldDB" id="A0A2R4MDP2"/>
<keyword evidence="2" id="KW-1185">Reference proteome</keyword>
<evidence type="ECO:0000313" key="1">
    <source>
        <dbReference type="EMBL" id="AVX04044.1"/>
    </source>
</evidence>
<evidence type="ECO:0000313" key="2">
    <source>
        <dbReference type="Proteomes" id="UP000258927"/>
    </source>
</evidence>
<dbReference type="RefSeq" id="WP_117395461.1">
    <property type="nucleotide sequence ID" value="NZ_CP021330.1"/>
</dbReference>
<reference evidence="1 2" key="1">
    <citation type="submission" date="2017-05" db="EMBL/GenBank/DDBJ databases">
        <title>Genome Analysis of Maritalea myrionectae HL2708#5.</title>
        <authorList>
            <consortium name="Cotde Inc.-PKNU"/>
            <person name="Jang D."/>
            <person name="Oh H.-M."/>
        </authorList>
    </citation>
    <scope>NUCLEOTIDE SEQUENCE [LARGE SCALE GENOMIC DNA]</scope>
    <source>
        <strain evidence="1 2">HL2708#5</strain>
    </source>
</reference>
<accession>A0A2R4MDP2</accession>
<dbReference type="EMBL" id="CP021330">
    <property type="protein sequence ID" value="AVX04044.1"/>
    <property type="molecule type" value="Genomic_DNA"/>
</dbReference>
<dbReference type="KEGG" id="mmyr:MXMO3_01514"/>
<dbReference type="Proteomes" id="UP000258927">
    <property type="component" value="Chromosome"/>
</dbReference>
<organism evidence="1 2">
    <name type="scientific">Maritalea myrionectae</name>
    <dbReference type="NCBI Taxonomy" id="454601"/>
    <lineage>
        <taxon>Bacteria</taxon>
        <taxon>Pseudomonadati</taxon>
        <taxon>Pseudomonadota</taxon>
        <taxon>Alphaproteobacteria</taxon>
        <taxon>Hyphomicrobiales</taxon>
        <taxon>Devosiaceae</taxon>
        <taxon>Maritalea</taxon>
    </lineage>
</organism>
<proteinExistence type="predicted"/>
<name>A0A2R4MDP2_9HYPH</name>
<gene>
    <name evidence="1" type="ORF">MXMO3_01514</name>
</gene>